<protein>
    <submittedName>
        <fullName evidence="1">Uncharacterized protein</fullName>
    </submittedName>
</protein>
<dbReference type="AlphaFoldDB" id="K1YK37"/>
<comment type="caution">
    <text evidence="1">The sequence shown here is derived from an EMBL/GenBank/DDBJ whole genome shotgun (WGS) entry which is preliminary data.</text>
</comment>
<organism evidence="1">
    <name type="scientific">uncultured bacterium</name>
    <name type="common">gcode 4</name>
    <dbReference type="NCBI Taxonomy" id="1234023"/>
    <lineage>
        <taxon>Bacteria</taxon>
        <taxon>environmental samples</taxon>
    </lineage>
</organism>
<dbReference type="EMBL" id="AMFJ01036017">
    <property type="protein sequence ID" value="EKD25634.1"/>
    <property type="molecule type" value="Genomic_DNA"/>
</dbReference>
<reference evidence="1" key="1">
    <citation type="journal article" date="2012" name="Science">
        <title>Fermentation, hydrogen, and sulfur metabolism in multiple uncultivated bacterial phyla.</title>
        <authorList>
            <person name="Wrighton K.C."/>
            <person name="Thomas B.C."/>
            <person name="Sharon I."/>
            <person name="Miller C.S."/>
            <person name="Castelle C.J."/>
            <person name="VerBerkmoes N.C."/>
            <person name="Wilkins M.J."/>
            <person name="Hettich R.L."/>
            <person name="Lipton M.S."/>
            <person name="Williams K.H."/>
            <person name="Long P.E."/>
            <person name="Banfield J.F."/>
        </authorList>
    </citation>
    <scope>NUCLEOTIDE SEQUENCE [LARGE SCALE GENOMIC DNA]</scope>
</reference>
<gene>
    <name evidence="1" type="ORF">ACD_80C00010G0003</name>
</gene>
<proteinExistence type="predicted"/>
<evidence type="ECO:0000313" key="1">
    <source>
        <dbReference type="EMBL" id="EKD25634.1"/>
    </source>
</evidence>
<accession>K1YK37</accession>
<name>K1YK37_9BACT</name>
<sequence>MLLLFPGKNNWHVKTYNKPVSRLVFFINPYRVKPYRVSKAEKTALITSEAKWNGGPFCLEFFAYFLGQCQKVCLRRKKMPSRQGDEKGKKESVSSEAFNLEKNKDYLIIFLVLTNRNKELDQSDSHILQKHLTISGQTPERFFQ</sequence>